<dbReference type="PANTHER" id="PTHR11673">
    <property type="entry name" value="TRANSLATION INITIATION FACTOR 5A FAMILY MEMBER"/>
    <property type="match status" value="1"/>
</dbReference>
<sequence length="113" mass="12191">QAGDLEEGSYVVIKGHACLIRDMSTLKVTRRGVQKVPIIGLDIFSGKKLEYICPTAAEMDVQNVEYIDYELMGFSLDGNEKTDLSLPDGPLGSAIREAKEDGKATSVKVASAL</sequence>
<dbReference type="Gene3D" id="2.40.50.140">
    <property type="entry name" value="Nucleic acid-binding proteins"/>
    <property type="match status" value="1"/>
</dbReference>
<gene>
    <name evidence="2" type="ORF">ASPGLDRAFT_88371</name>
</gene>
<dbReference type="VEuPathDB" id="FungiDB:ASPGLDRAFT_88371"/>
<feature type="non-terminal residue" evidence="2">
    <location>
        <position position="113"/>
    </location>
</feature>
<proteinExistence type="predicted"/>
<organism evidence="2 3">
    <name type="scientific">Aspergillus glaucus CBS 516.65</name>
    <dbReference type="NCBI Taxonomy" id="1160497"/>
    <lineage>
        <taxon>Eukaryota</taxon>
        <taxon>Fungi</taxon>
        <taxon>Dikarya</taxon>
        <taxon>Ascomycota</taxon>
        <taxon>Pezizomycotina</taxon>
        <taxon>Eurotiomycetes</taxon>
        <taxon>Eurotiomycetidae</taxon>
        <taxon>Eurotiales</taxon>
        <taxon>Aspergillaceae</taxon>
        <taxon>Aspergillus</taxon>
        <taxon>Aspergillus subgen. Aspergillus</taxon>
    </lineage>
</organism>
<dbReference type="GO" id="GO:0043022">
    <property type="term" value="F:ribosome binding"/>
    <property type="evidence" value="ECO:0007669"/>
    <property type="project" value="InterPro"/>
</dbReference>
<dbReference type="InterPro" id="IPR048670">
    <property type="entry name" value="IF5A-like_N"/>
</dbReference>
<dbReference type="InterPro" id="IPR008991">
    <property type="entry name" value="Translation_prot_SH3-like_sf"/>
</dbReference>
<dbReference type="GO" id="GO:0003746">
    <property type="term" value="F:translation elongation factor activity"/>
    <property type="evidence" value="ECO:0007669"/>
    <property type="project" value="InterPro"/>
</dbReference>
<dbReference type="EMBL" id="KV878897">
    <property type="protein sequence ID" value="OJJ84444.1"/>
    <property type="molecule type" value="Genomic_DNA"/>
</dbReference>
<dbReference type="SUPFAM" id="SSF50104">
    <property type="entry name" value="Translation proteins SH3-like domain"/>
    <property type="match status" value="1"/>
</dbReference>
<dbReference type="Proteomes" id="UP000184300">
    <property type="component" value="Unassembled WGS sequence"/>
</dbReference>
<feature type="domain" description="Translation initiation factor 5A-like N-terminal" evidence="1">
    <location>
        <begin position="1"/>
        <end position="56"/>
    </location>
</feature>
<dbReference type="InterPro" id="IPR001884">
    <property type="entry name" value="IF5A-like"/>
</dbReference>
<feature type="non-terminal residue" evidence="2">
    <location>
        <position position="1"/>
    </location>
</feature>
<keyword evidence="3" id="KW-1185">Reference proteome</keyword>
<evidence type="ECO:0000259" key="1">
    <source>
        <dbReference type="Pfam" id="PF21485"/>
    </source>
</evidence>
<dbReference type="InterPro" id="IPR014722">
    <property type="entry name" value="Rib_uL2_dom2"/>
</dbReference>
<dbReference type="RefSeq" id="XP_022401142.1">
    <property type="nucleotide sequence ID" value="XM_022550444.1"/>
</dbReference>
<dbReference type="AlphaFoldDB" id="A0A1L9VKL9"/>
<dbReference type="Pfam" id="PF21485">
    <property type="entry name" value="IF5A-like_N"/>
    <property type="match status" value="1"/>
</dbReference>
<protein>
    <recommendedName>
        <fullName evidence="1">Translation initiation factor 5A-like N-terminal domain-containing protein</fullName>
    </recommendedName>
</protein>
<dbReference type="InterPro" id="IPR012340">
    <property type="entry name" value="NA-bd_OB-fold"/>
</dbReference>
<accession>A0A1L9VKL9</accession>
<dbReference type="Gene3D" id="2.30.30.30">
    <property type="match status" value="1"/>
</dbReference>
<dbReference type="GeneID" id="34466704"/>
<dbReference type="GO" id="GO:0003723">
    <property type="term" value="F:RNA binding"/>
    <property type="evidence" value="ECO:0007669"/>
    <property type="project" value="InterPro"/>
</dbReference>
<name>A0A1L9VKL9_ASPGL</name>
<evidence type="ECO:0000313" key="3">
    <source>
        <dbReference type="Proteomes" id="UP000184300"/>
    </source>
</evidence>
<dbReference type="STRING" id="1160497.A0A1L9VKL9"/>
<dbReference type="GO" id="GO:0045901">
    <property type="term" value="P:positive regulation of translational elongation"/>
    <property type="evidence" value="ECO:0007669"/>
    <property type="project" value="InterPro"/>
</dbReference>
<evidence type="ECO:0000313" key="2">
    <source>
        <dbReference type="EMBL" id="OJJ84444.1"/>
    </source>
</evidence>
<reference evidence="3" key="1">
    <citation type="journal article" date="2017" name="Genome Biol.">
        <title>Comparative genomics reveals high biological diversity and specific adaptations in the industrially and medically important fungal genus Aspergillus.</title>
        <authorList>
            <person name="de Vries R.P."/>
            <person name="Riley R."/>
            <person name="Wiebenga A."/>
            <person name="Aguilar-Osorio G."/>
            <person name="Amillis S."/>
            <person name="Uchima C.A."/>
            <person name="Anderluh G."/>
            <person name="Asadollahi M."/>
            <person name="Askin M."/>
            <person name="Barry K."/>
            <person name="Battaglia E."/>
            <person name="Bayram O."/>
            <person name="Benocci T."/>
            <person name="Braus-Stromeyer S.A."/>
            <person name="Caldana C."/>
            <person name="Canovas D."/>
            <person name="Cerqueira G.C."/>
            <person name="Chen F."/>
            <person name="Chen W."/>
            <person name="Choi C."/>
            <person name="Clum A."/>
            <person name="Dos Santos R.A."/>
            <person name="Damasio A.R."/>
            <person name="Diallinas G."/>
            <person name="Emri T."/>
            <person name="Fekete E."/>
            <person name="Flipphi M."/>
            <person name="Freyberg S."/>
            <person name="Gallo A."/>
            <person name="Gournas C."/>
            <person name="Habgood R."/>
            <person name="Hainaut M."/>
            <person name="Harispe M.L."/>
            <person name="Henrissat B."/>
            <person name="Hilden K.S."/>
            <person name="Hope R."/>
            <person name="Hossain A."/>
            <person name="Karabika E."/>
            <person name="Karaffa L."/>
            <person name="Karanyi Z."/>
            <person name="Krasevec N."/>
            <person name="Kuo A."/>
            <person name="Kusch H."/>
            <person name="LaButti K."/>
            <person name="Lagendijk E.L."/>
            <person name="Lapidus A."/>
            <person name="Levasseur A."/>
            <person name="Lindquist E."/>
            <person name="Lipzen A."/>
            <person name="Logrieco A.F."/>
            <person name="MacCabe A."/>
            <person name="Maekelae M.R."/>
            <person name="Malavazi I."/>
            <person name="Melin P."/>
            <person name="Meyer V."/>
            <person name="Mielnichuk N."/>
            <person name="Miskei M."/>
            <person name="Molnar A.P."/>
            <person name="Mule G."/>
            <person name="Ngan C.Y."/>
            <person name="Orejas M."/>
            <person name="Orosz E."/>
            <person name="Ouedraogo J.P."/>
            <person name="Overkamp K.M."/>
            <person name="Park H.-S."/>
            <person name="Perrone G."/>
            <person name="Piumi F."/>
            <person name="Punt P.J."/>
            <person name="Ram A.F."/>
            <person name="Ramon A."/>
            <person name="Rauscher S."/>
            <person name="Record E."/>
            <person name="Riano-Pachon D.M."/>
            <person name="Robert V."/>
            <person name="Roehrig J."/>
            <person name="Ruller R."/>
            <person name="Salamov A."/>
            <person name="Salih N.S."/>
            <person name="Samson R.A."/>
            <person name="Sandor E."/>
            <person name="Sanguinetti M."/>
            <person name="Schuetze T."/>
            <person name="Sepcic K."/>
            <person name="Shelest E."/>
            <person name="Sherlock G."/>
            <person name="Sophianopoulou V."/>
            <person name="Squina F.M."/>
            <person name="Sun H."/>
            <person name="Susca A."/>
            <person name="Todd R.B."/>
            <person name="Tsang A."/>
            <person name="Unkles S.E."/>
            <person name="van de Wiele N."/>
            <person name="van Rossen-Uffink D."/>
            <person name="Oliveira J.V."/>
            <person name="Vesth T.C."/>
            <person name="Visser J."/>
            <person name="Yu J.-H."/>
            <person name="Zhou M."/>
            <person name="Andersen M.R."/>
            <person name="Archer D.B."/>
            <person name="Baker S.E."/>
            <person name="Benoit I."/>
            <person name="Brakhage A.A."/>
            <person name="Braus G.H."/>
            <person name="Fischer R."/>
            <person name="Frisvad J.C."/>
            <person name="Goldman G.H."/>
            <person name="Houbraken J."/>
            <person name="Oakley B."/>
            <person name="Pocsi I."/>
            <person name="Scazzocchio C."/>
            <person name="Seiboth B."/>
            <person name="vanKuyk P.A."/>
            <person name="Wortman J."/>
            <person name="Dyer P.S."/>
            <person name="Grigoriev I.V."/>
        </authorList>
    </citation>
    <scope>NUCLEOTIDE SEQUENCE [LARGE SCALE GENOMIC DNA]</scope>
    <source>
        <strain evidence="3">CBS 516.65</strain>
    </source>
</reference>